<evidence type="ECO:0000256" key="1">
    <source>
        <dbReference type="SAM" id="MobiDB-lite"/>
    </source>
</evidence>
<protein>
    <submittedName>
        <fullName evidence="2">Uncharacterized protein</fullName>
    </submittedName>
</protein>
<feature type="region of interest" description="Disordered" evidence="1">
    <location>
        <begin position="102"/>
        <end position="197"/>
    </location>
</feature>
<dbReference type="InterPro" id="IPR050656">
    <property type="entry name" value="PINX1"/>
</dbReference>
<dbReference type="OrthoDB" id="3366546at2759"/>
<reference evidence="2 3" key="1">
    <citation type="journal article" date="2016" name="Sci. Rep.">
        <title>Draft genome sequencing and secretome analysis of fungal phytopathogen Ascochyta rabiei provides insight into the necrotrophic effector repertoire.</title>
        <authorList>
            <person name="Verma S."/>
            <person name="Gazara R.K."/>
            <person name="Nizam S."/>
            <person name="Parween S."/>
            <person name="Chattopadhyay D."/>
            <person name="Verma P.K."/>
        </authorList>
    </citation>
    <scope>NUCLEOTIDE SEQUENCE [LARGE SCALE GENOMIC DNA]</scope>
    <source>
        <strain evidence="2 3">ArDII</strain>
    </source>
</reference>
<dbReference type="PANTHER" id="PTHR23149:SF33">
    <property type="entry name" value="PROTEIN TMA23"/>
    <property type="match status" value="1"/>
</dbReference>
<feature type="compositionally biased region" description="Low complexity" evidence="1">
    <location>
        <begin position="107"/>
        <end position="131"/>
    </location>
</feature>
<dbReference type="STRING" id="5454.A0A163D6N2"/>
<feature type="compositionally biased region" description="Basic and acidic residues" evidence="1">
    <location>
        <begin position="132"/>
        <end position="173"/>
    </location>
</feature>
<dbReference type="AlphaFoldDB" id="A0A163D6N2"/>
<feature type="region of interest" description="Disordered" evidence="1">
    <location>
        <begin position="1"/>
        <end position="23"/>
    </location>
</feature>
<feature type="compositionally biased region" description="Basic and acidic residues" evidence="1">
    <location>
        <begin position="182"/>
        <end position="193"/>
    </location>
</feature>
<dbReference type="Proteomes" id="UP000076837">
    <property type="component" value="Unassembled WGS sequence"/>
</dbReference>
<name>A0A163D6N2_DIDRA</name>
<sequence length="218" mass="23656">MNAEAYLRKQGWQGSGHSLDGEGRGIKKPLLIAHKQDQLGLGKKKAAYTTDDQWWMRAFDDSLKNIGSGQESTLSQIQKKGINRGGLYGFFVRGESIAGTLGDSEESSAAPTDASAAPSGTSTPATSASDSEPAKKSTDRKNKRKREAEGESSKSKKSESKKDKTSGDKDTKKLAKKIAKLSVDEKSTYEKRAAAKGQTLEAYVARRIQKKNDQRAIQ</sequence>
<evidence type="ECO:0000313" key="2">
    <source>
        <dbReference type="EMBL" id="KZM22950.1"/>
    </source>
</evidence>
<accession>A0A163D6N2</accession>
<keyword evidence="3" id="KW-1185">Reference proteome</keyword>
<evidence type="ECO:0000313" key="3">
    <source>
        <dbReference type="Proteomes" id="UP000076837"/>
    </source>
</evidence>
<proteinExistence type="predicted"/>
<dbReference type="EMBL" id="JYNV01000202">
    <property type="protein sequence ID" value="KZM22950.1"/>
    <property type="molecule type" value="Genomic_DNA"/>
</dbReference>
<comment type="caution">
    <text evidence="2">The sequence shown here is derived from an EMBL/GenBank/DDBJ whole genome shotgun (WGS) entry which is preliminary data.</text>
</comment>
<organism evidence="2 3">
    <name type="scientific">Didymella rabiei</name>
    <name type="common">Chickpea ascochyta blight fungus</name>
    <name type="synonym">Mycosphaerella rabiei</name>
    <dbReference type="NCBI Taxonomy" id="5454"/>
    <lineage>
        <taxon>Eukaryota</taxon>
        <taxon>Fungi</taxon>
        <taxon>Dikarya</taxon>
        <taxon>Ascomycota</taxon>
        <taxon>Pezizomycotina</taxon>
        <taxon>Dothideomycetes</taxon>
        <taxon>Pleosporomycetidae</taxon>
        <taxon>Pleosporales</taxon>
        <taxon>Pleosporineae</taxon>
        <taxon>Didymellaceae</taxon>
        <taxon>Ascochyta</taxon>
    </lineage>
</organism>
<dbReference type="PANTHER" id="PTHR23149">
    <property type="entry name" value="G PATCH DOMAIN CONTAINING PROTEIN"/>
    <property type="match status" value="1"/>
</dbReference>
<gene>
    <name evidence="2" type="ORF">ST47_g5898</name>
</gene>